<comment type="catalytic activity">
    <reaction evidence="6 8">
        <text>beta-D-fructose 1-phosphate + ATP = beta-D-fructose 1,6-bisphosphate + ADP + H(+)</text>
        <dbReference type="Rhea" id="RHEA:14213"/>
        <dbReference type="ChEBI" id="CHEBI:15378"/>
        <dbReference type="ChEBI" id="CHEBI:30616"/>
        <dbReference type="ChEBI" id="CHEBI:32966"/>
        <dbReference type="ChEBI" id="CHEBI:138881"/>
        <dbReference type="ChEBI" id="CHEBI:456216"/>
        <dbReference type="EC" id="2.7.1.56"/>
    </reaction>
</comment>
<dbReference type="GO" id="GO:0008662">
    <property type="term" value="F:1-phosphofructokinase activity"/>
    <property type="evidence" value="ECO:0007669"/>
    <property type="project" value="UniProtKB-EC"/>
</dbReference>
<evidence type="ECO:0000256" key="8">
    <source>
        <dbReference type="RuleBase" id="RU369061"/>
    </source>
</evidence>
<dbReference type="InterPro" id="IPR011611">
    <property type="entry name" value="PfkB_dom"/>
</dbReference>
<evidence type="ECO:0000313" key="10">
    <source>
        <dbReference type="EMBL" id="MBC6002682.1"/>
    </source>
</evidence>
<name>A0ABR7K0R6_9FIRM</name>
<accession>A0ABR7K0R6</accession>
<dbReference type="SUPFAM" id="SSF53613">
    <property type="entry name" value="Ribokinase-like"/>
    <property type="match status" value="1"/>
</dbReference>
<dbReference type="Pfam" id="PF00294">
    <property type="entry name" value="PfkB"/>
    <property type="match status" value="1"/>
</dbReference>
<dbReference type="PANTHER" id="PTHR46566">
    <property type="entry name" value="1-PHOSPHOFRUCTOKINASE-RELATED"/>
    <property type="match status" value="1"/>
</dbReference>
<comment type="function">
    <text evidence="8">Catalyzes the ATP-dependent phosphorylation of fructose-l-phosphate to fructose-l,6-bisphosphate.</text>
</comment>
<dbReference type="Proteomes" id="UP000611796">
    <property type="component" value="Unassembled WGS sequence"/>
</dbReference>
<proteinExistence type="inferred from homology"/>
<evidence type="ECO:0000256" key="6">
    <source>
        <dbReference type="ARBA" id="ARBA00047745"/>
    </source>
</evidence>
<dbReference type="InterPro" id="IPR029056">
    <property type="entry name" value="Ribokinase-like"/>
</dbReference>
<comment type="pathway">
    <text evidence="7">Carbohydrate metabolism; D-tagatose 6-phosphate degradation; D-glyceraldehyde 3-phosphate and glycerone phosphate from D-tagatose 6-phosphate: step 1/2.</text>
</comment>
<keyword evidence="5 7" id="KW-0067">ATP-binding</keyword>
<dbReference type="InterPro" id="IPR022463">
    <property type="entry name" value="1-PFruKinase"/>
</dbReference>
<keyword evidence="7" id="KW-0423">Lactose metabolism</keyword>
<protein>
    <recommendedName>
        <fullName evidence="7">Tagatose-6-phosphate kinase</fullName>
        <ecNumber evidence="7">2.7.1.144</ecNumber>
    </recommendedName>
</protein>
<keyword evidence="3 7" id="KW-0547">Nucleotide-binding</keyword>
<dbReference type="Gene3D" id="3.40.1190.20">
    <property type="match status" value="1"/>
</dbReference>
<comment type="similarity">
    <text evidence="1">Belongs to the carbohydrate kinase pfkB family.</text>
</comment>
<dbReference type="CDD" id="cd01164">
    <property type="entry name" value="FruK_PfkB_like"/>
    <property type="match status" value="1"/>
</dbReference>
<comment type="caution">
    <text evidence="10">The sequence shown here is derived from an EMBL/GenBank/DDBJ whole genome shotgun (WGS) entry which is preliminary data.</text>
</comment>
<evidence type="ECO:0000256" key="2">
    <source>
        <dbReference type="ARBA" id="ARBA00022679"/>
    </source>
</evidence>
<organism evidence="10 11">
    <name type="scientific">Paeniclostridium hominis</name>
    <dbReference type="NCBI Taxonomy" id="2764329"/>
    <lineage>
        <taxon>Bacteria</taxon>
        <taxon>Bacillati</taxon>
        <taxon>Bacillota</taxon>
        <taxon>Clostridia</taxon>
        <taxon>Peptostreptococcales</taxon>
        <taxon>Peptostreptococcaceae</taxon>
        <taxon>Paeniclostridium</taxon>
    </lineage>
</organism>
<gene>
    <name evidence="10" type="primary">pfkB</name>
    <name evidence="10" type="ORF">H8891_02625</name>
</gene>
<sequence length="305" mass="33748">MIYTVTLNPSIDYVIKLNNLKNGEVNRTNEEYVYPGGKGINVSLILKELGYKSRALGFVSGFTGAYIKDTLINKGLEEDFINLENGFTRINVKVKSNEETEINGQGPNIDDKSLNKLYEKLDSLKENDILVLAGSIPKTLDSSLYENIMKRLENKNVKIVVDATKDLLMNVLKHKPFLIKPNNHELEELFNVKLKNIDDIITYAKKLKEMGAKNVLVSMGKDGALLINEDGEVFTSNVAKGEVKNSVGAGDSMVAGFIAGYLNSNNYEKALKLGAASGGATAFSNDLATKEDIYKLIDEIKIERR</sequence>
<keyword evidence="4 8" id="KW-0418">Kinase</keyword>
<evidence type="ECO:0000259" key="9">
    <source>
        <dbReference type="Pfam" id="PF00294"/>
    </source>
</evidence>
<dbReference type="InterPro" id="IPR002173">
    <property type="entry name" value="Carboh/pur_kinase_PfkB_CS"/>
</dbReference>
<keyword evidence="2 7" id="KW-0808">Transferase</keyword>
<comment type="catalytic activity">
    <reaction evidence="7">
        <text>D-tagatofuranose 6-phosphate + ATP = D-tagatofuranose 1,6-bisphosphate + ADP + H(+)</text>
        <dbReference type="Rhea" id="RHEA:12420"/>
        <dbReference type="ChEBI" id="CHEBI:15378"/>
        <dbReference type="ChEBI" id="CHEBI:30616"/>
        <dbReference type="ChEBI" id="CHEBI:58694"/>
        <dbReference type="ChEBI" id="CHEBI:58695"/>
        <dbReference type="ChEBI" id="CHEBI:456216"/>
        <dbReference type="EC" id="2.7.1.144"/>
    </reaction>
</comment>
<evidence type="ECO:0000313" key="11">
    <source>
        <dbReference type="Proteomes" id="UP000611796"/>
    </source>
</evidence>
<feature type="domain" description="Carbohydrate kinase PfkB" evidence="9">
    <location>
        <begin position="6"/>
        <end position="283"/>
    </location>
</feature>
<keyword evidence="11" id="KW-1185">Reference proteome</keyword>
<dbReference type="EC" id="2.7.1.144" evidence="7"/>
<evidence type="ECO:0000256" key="7">
    <source>
        <dbReference type="PIRNR" id="PIRNR000535"/>
    </source>
</evidence>
<dbReference type="EMBL" id="JACRWD010000001">
    <property type="protein sequence ID" value="MBC6002682.1"/>
    <property type="molecule type" value="Genomic_DNA"/>
</dbReference>
<evidence type="ECO:0000256" key="5">
    <source>
        <dbReference type="ARBA" id="ARBA00022840"/>
    </source>
</evidence>
<reference evidence="10 11" key="1">
    <citation type="submission" date="2020-08" db="EMBL/GenBank/DDBJ databases">
        <authorList>
            <person name="Liu C."/>
            <person name="Sun Q."/>
        </authorList>
    </citation>
    <scope>NUCLEOTIDE SEQUENCE [LARGE SCALE GENOMIC DNA]</scope>
    <source>
        <strain evidence="10 11">NSJ-45</strain>
    </source>
</reference>
<evidence type="ECO:0000256" key="3">
    <source>
        <dbReference type="ARBA" id="ARBA00022741"/>
    </source>
</evidence>
<dbReference type="RefSeq" id="WP_187005075.1">
    <property type="nucleotide sequence ID" value="NZ_JACRWD010000001.1"/>
</dbReference>
<dbReference type="NCBIfam" id="TIGR03168">
    <property type="entry name" value="1-PFK"/>
    <property type="match status" value="1"/>
</dbReference>
<dbReference type="InterPro" id="IPR017583">
    <property type="entry name" value="Tagatose/fructose_Pkinase"/>
</dbReference>
<dbReference type="PANTHER" id="PTHR46566:SF1">
    <property type="entry name" value="1-PHOSPHOFRUCTOKINASE"/>
    <property type="match status" value="1"/>
</dbReference>
<comment type="similarity">
    <text evidence="7">Belongs to the carbohydrate kinase PfkB family. LacC subfamily.</text>
</comment>
<dbReference type="PIRSF" id="PIRSF000535">
    <property type="entry name" value="1PFK/6PFK/LacC"/>
    <property type="match status" value="1"/>
</dbReference>
<evidence type="ECO:0000256" key="4">
    <source>
        <dbReference type="ARBA" id="ARBA00022777"/>
    </source>
</evidence>
<dbReference type="NCBIfam" id="TIGR03828">
    <property type="entry name" value="pfkB"/>
    <property type="match status" value="1"/>
</dbReference>
<evidence type="ECO:0000256" key="1">
    <source>
        <dbReference type="ARBA" id="ARBA00005380"/>
    </source>
</evidence>
<dbReference type="PROSITE" id="PS00584">
    <property type="entry name" value="PFKB_KINASES_2"/>
    <property type="match status" value="1"/>
</dbReference>